<evidence type="ECO:0000313" key="2">
    <source>
        <dbReference type="Proteomes" id="UP001331515"/>
    </source>
</evidence>
<reference evidence="1 2" key="1">
    <citation type="journal article" date="2023" name="Mol. Biol. Evol.">
        <title>Genomics of Secondarily Temperate Adaptation in the Only Non-Antarctic Icefish.</title>
        <authorList>
            <person name="Rivera-Colon A.G."/>
            <person name="Rayamajhi N."/>
            <person name="Minhas B.F."/>
            <person name="Madrigal G."/>
            <person name="Bilyk K.T."/>
            <person name="Yoon V."/>
            <person name="Hune M."/>
            <person name="Gregory S."/>
            <person name="Cheng C.H.C."/>
            <person name="Catchen J.M."/>
        </authorList>
    </citation>
    <scope>NUCLEOTIDE SEQUENCE [LARGE SCALE GENOMIC DNA]</scope>
    <source>
        <tissue evidence="1">White muscle</tissue>
    </source>
</reference>
<sequence>MLRSRASFVQTVLPLQTIKQATRTNIWEDEWQRNDTRALEWLDRGITPTDASLVATTLAGQPGSHLIDCVYCGTTPQKTRTAVDQCRQCPTYWNVPMPPGAVQKTWQNLPHQLWPVPDTGRDCYGLKKN</sequence>
<name>A0AAN8DD44_CHAGU</name>
<gene>
    <name evidence="1" type="ORF">CgunFtcFv8_024569</name>
</gene>
<accession>A0AAN8DD44</accession>
<protein>
    <submittedName>
        <fullName evidence="1">Uncharacterized protein</fullName>
    </submittedName>
</protein>
<organism evidence="1 2">
    <name type="scientific">Champsocephalus gunnari</name>
    <name type="common">Mackerel icefish</name>
    <dbReference type="NCBI Taxonomy" id="52237"/>
    <lineage>
        <taxon>Eukaryota</taxon>
        <taxon>Metazoa</taxon>
        <taxon>Chordata</taxon>
        <taxon>Craniata</taxon>
        <taxon>Vertebrata</taxon>
        <taxon>Euteleostomi</taxon>
        <taxon>Actinopterygii</taxon>
        <taxon>Neopterygii</taxon>
        <taxon>Teleostei</taxon>
        <taxon>Neoteleostei</taxon>
        <taxon>Acanthomorphata</taxon>
        <taxon>Eupercaria</taxon>
        <taxon>Perciformes</taxon>
        <taxon>Notothenioidei</taxon>
        <taxon>Channichthyidae</taxon>
        <taxon>Champsocephalus</taxon>
    </lineage>
</organism>
<dbReference type="Proteomes" id="UP001331515">
    <property type="component" value="Unassembled WGS sequence"/>
</dbReference>
<comment type="caution">
    <text evidence="1">The sequence shown here is derived from an EMBL/GenBank/DDBJ whole genome shotgun (WGS) entry which is preliminary data.</text>
</comment>
<proteinExistence type="predicted"/>
<dbReference type="AlphaFoldDB" id="A0AAN8DD44"/>
<evidence type="ECO:0000313" key="1">
    <source>
        <dbReference type="EMBL" id="KAK5920802.1"/>
    </source>
</evidence>
<dbReference type="EMBL" id="JAURVH010001523">
    <property type="protein sequence ID" value="KAK5920802.1"/>
    <property type="molecule type" value="Genomic_DNA"/>
</dbReference>
<keyword evidence="2" id="KW-1185">Reference proteome</keyword>